<organism evidence="2">
    <name type="scientific">Palpitomonas bilix</name>
    <dbReference type="NCBI Taxonomy" id="652834"/>
    <lineage>
        <taxon>Eukaryota</taxon>
        <taxon>Eukaryota incertae sedis</taxon>
    </lineage>
</organism>
<protein>
    <submittedName>
        <fullName evidence="2">Uncharacterized protein</fullName>
    </submittedName>
</protein>
<evidence type="ECO:0000256" key="1">
    <source>
        <dbReference type="SAM" id="MobiDB-lite"/>
    </source>
</evidence>
<accession>A0A7S3G6C5</accession>
<dbReference type="EMBL" id="HBIB01026070">
    <property type="protein sequence ID" value="CAE0254566.1"/>
    <property type="molecule type" value="Transcribed_RNA"/>
</dbReference>
<feature type="region of interest" description="Disordered" evidence="1">
    <location>
        <begin position="245"/>
        <end position="272"/>
    </location>
</feature>
<name>A0A7S3G6C5_9EUKA</name>
<feature type="compositionally biased region" description="Polar residues" evidence="1">
    <location>
        <begin position="262"/>
        <end position="272"/>
    </location>
</feature>
<dbReference type="AlphaFoldDB" id="A0A7S3G6C5"/>
<proteinExistence type="predicted"/>
<feature type="compositionally biased region" description="Basic and acidic residues" evidence="1">
    <location>
        <begin position="245"/>
        <end position="261"/>
    </location>
</feature>
<reference evidence="2" key="1">
    <citation type="submission" date="2021-01" db="EMBL/GenBank/DDBJ databases">
        <authorList>
            <person name="Corre E."/>
            <person name="Pelletier E."/>
            <person name="Niang G."/>
            <person name="Scheremetjew M."/>
            <person name="Finn R."/>
            <person name="Kale V."/>
            <person name="Holt S."/>
            <person name="Cochrane G."/>
            <person name="Meng A."/>
            <person name="Brown T."/>
            <person name="Cohen L."/>
        </authorList>
    </citation>
    <scope>NUCLEOTIDE SEQUENCE</scope>
    <source>
        <strain evidence="2">NIES-2562</strain>
    </source>
</reference>
<sequence>MSAAGCTAVQVDWTEVFKEQRKKFTAVRKEYASSILPLKVFCDEIASGGKGIAREFRRLNLSSKGSHHDGTTCAFCGVVDIPPVEQEKKKGWLSSVLSALKPFSSEKSSSPMKSLRKFGALQPSHFIKSANERESLSPVVICDTCSLFIIAEEKRQNYLRGMHNRHMTKGEEVYYAFADVRMQFDASSSNPLEMNECIKKAVSLLSCGLRGDVRGEKGMAFALRRWIEEKLPIAKMALRASKLKCSQEEDDRKEARQKQQDIETGTEMSSMRNKVQPAARMRLHHVLIPSQDAVFSGVFDVDGIPLQWPWLNSARPSRLRPGGKRVRCTLTESLLILHLPLVKDKNIAVYLESDTMASLELDEGRKSSLRLYKEPGRVIGIAFRILNVALGWLEDGGETKDDARGKGLALVVGQYVLRLFGHEGRELLHFLQGIQISKQ</sequence>
<gene>
    <name evidence="2" type="ORF">PBIL07802_LOCUS16814</name>
</gene>
<evidence type="ECO:0000313" key="2">
    <source>
        <dbReference type="EMBL" id="CAE0254566.1"/>
    </source>
</evidence>